<proteinExistence type="predicted"/>
<evidence type="ECO:0000313" key="4">
    <source>
        <dbReference type="Proteomes" id="UP001595799"/>
    </source>
</evidence>
<keyword evidence="2" id="KW-1133">Transmembrane helix</keyword>
<feature type="transmembrane region" description="Helical" evidence="2">
    <location>
        <begin position="32"/>
        <end position="55"/>
    </location>
</feature>
<keyword evidence="3" id="KW-0966">Cell projection</keyword>
<keyword evidence="1" id="KW-0175">Coiled coil</keyword>
<evidence type="ECO:0000256" key="1">
    <source>
        <dbReference type="SAM" id="Coils"/>
    </source>
</evidence>
<keyword evidence="2" id="KW-0812">Transmembrane</keyword>
<evidence type="ECO:0000256" key="2">
    <source>
        <dbReference type="SAM" id="Phobius"/>
    </source>
</evidence>
<feature type="coiled-coil region" evidence="1">
    <location>
        <begin position="258"/>
        <end position="313"/>
    </location>
</feature>
<keyword evidence="2" id="KW-0472">Membrane</keyword>
<keyword evidence="3" id="KW-0282">Flagellum</keyword>
<comment type="caution">
    <text evidence="3">The sequence shown here is derived from an EMBL/GenBank/DDBJ whole genome shotgun (WGS) entry which is preliminary data.</text>
</comment>
<feature type="transmembrane region" description="Helical" evidence="2">
    <location>
        <begin position="194"/>
        <end position="213"/>
    </location>
</feature>
<protein>
    <submittedName>
        <fullName evidence="3">Flagellar motor protein MotA</fullName>
    </submittedName>
</protein>
<name>A0ABV8UPZ9_9PROT</name>
<gene>
    <name evidence="3" type="ORF">ACFOW6_17570</name>
</gene>
<keyword evidence="3" id="KW-0969">Cilium</keyword>
<reference evidence="4" key="1">
    <citation type="journal article" date="2019" name="Int. J. Syst. Evol. Microbiol.">
        <title>The Global Catalogue of Microorganisms (GCM) 10K type strain sequencing project: providing services to taxonomists for standard genome sequencing and annotation.</title>
        <authorList>
            <consortium name="The Broad Institute Genomics Platform"/>
            <consortium name="The Broad Institute Genome Sequencing Center for Infectious Disease"/>
            <person name="Wu L."/>
            <person name="Ma J."/>
        </authorList>
    </citation>
    <scope>NUCLEOTIDE SEQUENCE [LARGE SCALE GENOMIC DNA]</scope>
    <source>
        <strain evidence="4">CECT 8472</strain>
    </source>
</reference>
<sequence>MTRPQIYLIRMGIFLALVAAVGAVLAPEVRDAFMANAALNGMILGVLLFGIAYSFRQVFQLRREIAFLEQLKSESSGGLIYPGAISNMSAPHLLSPMAQMMRERKGRLTLSAMSMRTLQDGIRMRIDESHDISRYLIGLLIFLGLLGTFWGLVETVGAVSETIGSLSGGTGSAGTMFEELQAGLQRPLSGMGTAFSSSLFGLAGSLVLGFLELQSGQAHNRFMNELEEWLSSMTRLSGGGAQVGEGETSVPAYLQALLEHTADSLQNLQRTIERGEEDRQYANRNLGILTERLTQLTDQMRTEQEVMKRLADTHSAIRTLLNQLNEGSFSGGGMDDATRDHIRNMNLYLSRISEEISHGREQSVEEIRGEIRLLARTIAALAEESQS</sequence>
<feature type="transmembrane region" description="Helical" evidence="2">
    <location>
        <begin position="7"/>
        <end position="26"/>
    </location>
</feature>
<dbReference type="Proteomes" id="UP001595799">
    <property type="component" value="Unassembled WGS sequence"/>
</dbReference>
<accession>A0ABV8UPZ9</accession>
<keyword evidence="4" id="KW-1185">Reference proteome</keyword>
<dbReference type="RefSeq" id="WP_382423737.1">
    <property type="nucleotide sequence ID" value="NZ_JBHSCW010000012.1"/>
</dbReference>
<feature type="transmembrane region" description="Helical" evidence="2">
    <location>
        <begin position="132"/>
        <end position="153"/>
    </location>
</feature>
<organism evidence="3 4">
    <name type="scientific">Fodinicurvata halophila</name>
    <dbReference type="NCBI Taxonomy" id="1419723"/>
    <lineage>
        <taxon>Bacteria</taxon>
        <taxon>Pseudomonadati</taxon>
        <taxon>Pseudomonadota</taxon>
        <taxon>Alphaproteobacteria</taxon>
        <taxon>Rhodospirillales</taxon>
        <taxon>Rhodovibrionaceae</taxon>
        <taxon>Fodinicurvata</taxon>
    </lineage>
</organism>
<dbReference type="EMBL" id="JBHSCW010000012">
    <property type="protein sequence ID" value="MFC4353361.1"/>
    <property type="molecule type" value="Genomic_DNA"/>
</dbReference>
<evidence type="ECO:0000313" key="3">
    <source>
        <dbReference type="EMBL" id="MFC4353361.1"/>
    </source>
</evidence>